<dbReference type="Pfam" id="PF11992">
    <property type="entry name" value="TgpA_N"/>
    <property type="match status" value="1"/>
</dbReference>
<dbReference type="SMART" id="SM00460">
    <property type="entry name" value="TGc"/>
    <property type="match status" value="1"/>
</dbReference>
<gene>
    <name evidence="3" type="ORF">GTP27_12235</name>
</gene>
<dbReference type="Proteomes" id="UP000478090">
    <property type="component" value="Unassembled WGS sequence"/>
</dbReference>
<dbReference type="Gene3D" id="3.10.620.30">
    <property type="match status" value="1"/>
</dbReference>
<comment type="caution">
    <text evidence="3">The sequence shown here is derived from an EMBL/GenBank/DDBJ whole genome shotgun (WGS) entry which is preliminary data.</text>
</comment>
<name>A0ABW9VLY1_9BURK</name>
<dbReference type="InterPro" id="IPR038765">
    <property type="entry name" value="Papain-like_cys_pep_sf"/>
</dbReference>
<accession>A0ABW9VLY1</accession>
<dbReference type="Pfam" id="PF13559">
    <property type="entry name" value="DUF4129"/>
    <property type="match status" value="1"/>
</dbReference>
<evidence type="ECO:0000256" key="1">
    <source>
        <dbReference type="SAM" id="Phobius"/>
    </source>
</evidence>
<dbReference type="InterPro" id="IPR025403">
    <property type="entry name" value="TgpA-like_C"/>
</dbReference>
<evidence type="ECO:0000313" key="3">
    <source>
        <dbReference type="EMBL" id="MYM40096.1"/>
    </source>
</evidence>
<dbReference type="EMBL" id="WWCM01000007">
    <property type="protein sequence ID" value="MYM40096.1"/>
    <property type="molecule type" value="Genomic_DNA"/>
</dbReference>
<dbReference type="InterPro" id="IPR052901">
    <property type="entry name" value="Bact_TGase-like"/>
</dbReference>
<proteinExistence type="predicted"/>
<sequence length="670" mass="74908">MKSTLQRLAREQSDLLLLLLAALAVLAPHVAHLPWWISLTIAVTLGWRALLTVRNWRMPPIWLLLPVAVGAMAGVRAEFHTWVGRDTGVAMLTLLLGFKMLEMRARRDVMVVVFLSYFVLLSNFFYSQSMLMALHTVLALALLLTAQLSFQYGAYQPPLRQRMQQIVRLLAAGVPMALLLFVAFPRIHGPLWGLPGDAFAGSSGLSDSMSPGSISQLARSDALAFRVRFQGVHPSPAQLYWRSIVLGDYDGQSWTRVVPRRGLQHPDIDIATRGEALAYQLTMEVQHNRFLPALELSGPQLRVDGYLVRDTDEMEFVTTVTPDQRLRYNARAWLDYRLQSEASRSTLQGWLALPVGYNPRTLALAARLDAGADSPPQRVERLLQFLRTGGYVYTLEPPLLGRHAVDEFLFDSKAGFCEHFAGAFVFTLRAMGVPARVVTGYQGGELNPVDGVLSVRQSDAHAWAEYWQAGLGWRRVDPTAAVAPQRLQPATDSRTSNNTSLSSSAQLLQTLRREAASLFGALHFRLAAINHQWQQWVLDYSPERQQALLDSARQRAPALASLWPIAAGALGVAVLLCGLAWRQRQRQRDPLQHLYARFCRLQARHGFVRAPHEGPQAYAQRLRARPASAAQQAAMQEFLMLYSRLRYAADSPESRTASLAMLRKLLVLCR</sequence>
<organism evidence="3 4">
    <name type="scientific">Duganella qianjiadongensis</name>
    <dbReference type="NCBI Taxonomy" id="2692176"/>
    <lineage>
        <taxon>Bacteria</taxon>
        <taxon>Pseudomonadati</taxon>
        <taxon>Pseudomonadota</taxon>
        <taxon>Betaproteobacteria</taxon>
        <taxon>Burkholderiales</taxon>
        <taxon>Oxalobacteraceae</taxon>
        <taxon>Telluria group</taxon>
        <taxon>Duganella</taxon>
    </lineage>
</organism>
<feature type="transmembrane region" description="Helical" evidence="1">
    <location>
        <begin position="166"/>
        <end position="184"/>
    </location>
</feature>
<reference evidence="3 4" key="1">
    <citation type="submission" date="2019-12" db="EMBL/GenBank/DDBJ databases">
        <title>Novel species isolated from a subtropical stream in China.</title>
        <authorList>
            <person name="Lu H."/>
        </authorList>
    </citation>
    <scope>NUCLEOTIDE SEQUENCE [LARGE SCALE GENOMIC DNA]</scope>
    <source>
        <strain evidence="3 4">CY13W</strain>
    </source>
</reference>
<keyword evidence="1" id="KW-0812">Transmembrane</keyword>
<feature type="transmembrane region" description="Helical" evidence="1">
    <location>
        <begin position="132"/>
        <end position="154"/>
    </location>
</feature>
<keyword evidence="1" id="KW-0472">Membrane</keyword>
<dbReference type="PANTHER" id="PTHR42736">
    <property type="entry name" value="PROTEIN-GLUTAMINE GAMMA-GLUTAMYLTRANSFERASE"/>
    <property type="match status" value="1"/>
</dbReference>
<feature type="transmembrane region" description="Helical" evidence="1">
    <location>
        <begin position="58"/>
        <end position="75"/>
    </location>
</feature>
<dbReference type="PANTHER" id="PTHR42736:SF1">
    <property type="entry name" value="PROTEIN-GLUTAMINE GAMMA-GLUTAMYLTRANSFERASE"/>
    <property type="match status" value="1"/>
</dbReference>
<feature type="domain" description="Transglutaminase-like" evidence="2">
    <location>
        <begin position="409"/>
        <end position="480"/>
    </location>
</feature>
<dbReference type="InterPro" id="IPR002931">
    <property type="entry name" value="Transglutaminase-like"/>
</dbReference>
<dbReference type="Pfam" id="PF01841">
    <property type="entry name" value="Transglut_core"/>
    <property type="match status" value="1"/>
</dbReference>
<keyword evidence="4" id="KW-1185">Reference proteome</keyword>
<feature type="transmembrane region" description="Helical" evidence="1">
    <location>
        <begin position="109"/>
        <end position="126"/>
    </location>
</feature>
<evidence type="ECO:0000259" key="2">
    <source>
        <dbReference type="SMART" id="SM00460"/>
    </source>
</evidence>
<keyword evidence="1" id="KW-1133">Transmembrane helix</keyword>
<protein>
    <submittedName>
        <fullName evidence="3">DUF3488 domain-containing protein</fullName>
    </submittedName>
</protein>
<feature type="transmembrane region" description="Helical" evidence="1">
    <location>
        <begin position="562"/>
        <end position="581"/>
    </location>
</feature>
<dbReference type="SUPFAM" id="SSF54001">
    <property type="entry name" value="Cysteine proteinases"/>
    <property type="match status" value="1"/>
</dbReference>
<dbReference type="RefSeq" id="WP_161039451.1">
    <property type="nucleotide sequence ID" value="NZ_WWCM01000007.1"/>
</dbReference>
<dbReference type="InterPro" id="IPR021878">
    <property type="entry name" value="TgpA_N"/>
</dbReference>
<evidence type="ECO:0000313" key="4">
    <source>
        <dbReference type="Proteomes" id="UP000478090"/>
    </source>
</evidence>